<accession>A0A4V4HG32</accession>
<evidence type="ECO:0000313" key="3">
    <source>
        <dbReference type="Proteomes" id="UP000297245"/>
    </source>
</evidence>
<protein>
    <submittedName>
        <fullName evidence="2">Uncharacterized protein</fullName>
    </submittedName>
</protein>
<evidence type="ECO:0000256" key="1">
    <source>
        <dbReference type="SAM" id="MobiDB-lite"/>
    </source>
</evidence>
<reference evidence="2 3" key="1">
    <citation type="journal article" date="2019" name="Nat. Ecol. Evol.">
        <title>Megaphylogeny resolves global patterns of mushroom evolution.</title>
        <authorList>
            <person name="Varga T."/>
            <person name="Krizsan K."/>
            <person name="Foldi C."/>
            <person name="Dima B."/>
            <person name="Sanchez-Garcia M."/>
            <person name="Sanchez-Ramirez S."/>
            <person name="Szollosi G.J."/>
            <person name="Szarkandi J.G."/>
            <person name="Papp V."/>
            <person name="Albert L."/>
            <person name="Andreopoulos W."/>
            <person name="Angelini C."/>
            <person name="Antonin V."/>
            <person name="Barry K.W."/>
            <person name="Bougher N.L."/>
            <person name="Buchanan P."/>
            <person name="Buyck B."/>
            <person name="Bense V."/>
            <person name="Catcheside P."/>
            <person name="Chovatia M."/>
            <person name="Cooper J."/>
            <person name="Damon W."/>
            <person name="Desjardin D."/>
            <person name="Finy P."/>
            <person name="Geml J."/>
            <person name="Haridas S."/>
            <person name="Hughes K."/>
            <person name="Justo A."/>
            <person name="Karasinski D."/>
            <person name="Kautmanova I."/>
            <person name="Kiss B."/>
            <person name="Kocsube S."/>
            <person name="Kotiranta H."/>
            <person name="LaButti K.M."/>
            <person name="Lechner B.E."/>
            <person name="Liimatainen K."/>
            <person name="Lipzen A."/>
            <person name="Lukacs Z."/>
            <person name="Mihaltcheva S."/>
            <person name="Morgado L.N."/>
            <person name="Niskanen T."/>
            <person name="Noordeloos M.E."/>
            <person name="Ohm R.A."/>
            <person name="Ortiz-Santana B."/>
            <person name="Ovrebo C."/>
            <person name="Racz N."/>
            <person name="Riley R."/>
            <person name="Savchenko A."/>
            <person name="Shiryaev A."/>
            <person name="Soop K."/>
            <person name="Spirin V."/>
            <person name="Szebenyi C."/>
            <person name="Tomsovsky M."/>
            <person name="Tulloss R.E."/>
            <person name="Uehling J."/>
            <person name="Grigoriev I.V."/>
            <person name="Vagvolgyi C."/>
            <person name="Papp T."/>
            <person name="Martin F.M."/>
            <person name="Miettinen O."/>
            <person name="Hibbett D.S."/>
            <person name="Nagy L.G."/>
        </authorList>
    </citation>
    <scope>NUCLEOTIDE SEQUENCE [LARGE SCALE GENOMIC DNA]</scope>
    <source>
        <strain evidence="2 3">CBS 962.96</strain>
    </source>
</reference>
<gene>
    <name evidence="2" type="ORF">K435DRAFT_69190</name>
</gene>
<dbReference type="OrthoDB" id="3188866at2759"/>
<keyword evidence="3" id="KW-1185">Reference proteome</keyword>
<dbReference type="AlphaFoldDB" id="A0A4V4HG32"/>
<feature type="compositionally biased region" description="Basic and acidic residues" evidence="1">
    <location>
        <begin position="1"/>
        <end position="12"/>
    </location>
</feature>
<feature type="region of interest" description="Disordered" evidence="1">
    <location>
        <begin position="1"/>
        <end position="23"/>
    </location>
</feature>
<proteinExistence type="predicted"/>
<dbReference type="Proteomes" id="UP000297245">
    <property type="component" value="Unassembled WGS sequence"/>
</dbReference>
<evidence type="ECO:0000313" key="2">
    <source>
        <dbReference type="EMBL" id="THU97245.1"/>
    </source>
</evidence>
<name>A0A4V4HG32_DENBC</name>
<dbReference type="EMBL" id="ML179159">
    <property type="protein sequence ID" value="THU97245.1"/>
    <property type="molecule type" value="Genomic_DNA"/>
</dbReference>
<organism evidence="2 3">
    <name type="scientific">Dendrothele bispora (strain CBS 962.96)</name>
    <dbReference type="NCBI Taxonomy" id="1314807"/>
    <lineage>
        <taxon>Eukaryota</taxon>
        <taxon>Fungi</taxon>
        <taxon>Dikarya</taxon>
        <taxon>Basidiomycota</taxon>
        <taxon>Agaricomycotina</taxon>
        <taxon>Agaricomycetes</taxon>
        <taxon>Agaricomycetidae</taxon>
        <taxon>Agaricales</taxon>
        <taxon>Agaricales incertae sedis</taxon>
        <taxon>Dendrothele</taxon>
    </lineage>
</organism>
<sequence>MDVAESSRDAHKGPPGPSSQPIMTLSISPNALRSLFVLECTFTEAAIALVPGGPIVRLKTAFSSPTLAEKHIKMNALFSRIRRSTRRIKSLDIGDSVYGEEFAMDMLQTIVTTSRTRDDLRDLGMLVVPVEGNERLMFCALLRRMHRLTTVENILPRYKEGYICIRIRTHHSQGHRRSHEGRDWT</sequence>